<dbReference type="NCBIfam" id="TIGR03370">
    <property type="entry name" value="VPLPA-CTERM"/>
    <property type="match status" value="1"/>
</dbReference>
<keyword evidence="1" id="KW-0472">Membrane</keyword>
<sequence length="247" mass="25356">MKHFALAAAMLGASAGYAMAATVTYTSAADGSSIVGSTNSAGTVTIPGFVLGYSGSGGTIPLDAVLQSVTISFSGDWQGTLVATLGSNESTGSIAGNNNWATWLLTGFNQNGVSIPAYVTNTGAQFSATLPSNYNYNSATNEYETPFNSFGVSYSGLLSMGAYNPSTSFYDGVANVNFSFAASVFDVTQSENAPRSIQDKLLNLGATVTYTYEQVPPPPSTVPLPAALPLMGAGLAGLAFVARRRKG</sequence>
<gene>
    <name evidence="3" type="ORF">SAMN05216258_102406</name>
</gene>
<accession>A0A1I3D5X8</accession>
<evidence type="ECO:0000313" key="4">
    <source>
        <dbReference type="Proteomes" id="UP000199377"/>
    </source>
</evidence>
<keyword evidence="4" id="KW-1185">Reference proteome</keyword>
<evidence type="ECO:0000313" key="3">
    <source>
        <dbReference type="EMBL" id="SFH82130.1"/>
    </source>
</evidence>
<feature type="chain" id="PRO_5011526834" evidence="2">
    <location>
        <begin position="21"/>
        <end position="247"/>
    </location>
</feature>
<dbReference type="Proteomes" id="UP000199377">
    <property type="component" value="Unassembled WGS sequence"/>
</dbReference>
<dbReference type="AlphaFoldDB" id="A0A1I3D5X8"/>
<keyword evidence="2" id="KW-0732">Signal</keyword>
<evidence type="ECO:0000256" key="1">
    <source>
        <dbReference type="SAM" id="Phobius"/>
    </source>
</evidence>
<proteinExistence type="predicted"/>
<feature type="signal peptide" evidence="2">
    <location>
        <begin position="1"/>
        <end position="20"/>
    </location>
</feature>
<name>A0A1I3D5X8_9RHOB</name>
<reference evidence="3 4" key="1">
    <citation type="submission" date="2016-10" db="EMBL/GenBank/DDBJ databases">
        <authorList>
            <person name="de Groot N.N."/>
        </authorList>
    </citation>
    <scope>NUCLEOTIDE SEQUENCE [LARGE SCALE GENOMIC DNA]</scope>
    <source>
        <strain evidence="3 4">CGMCC 1.11030</strain>
    </source>
</reference>
<feature type="transmembrane region" description="Helical" evidence="1">
    <location>
        <begin position="222"/>
        <end position="242"/>
    </location>
</feature>
<organism evidence="3 4">
    <name type="scientific">Albimonas pacifica</name>
    <dbReference type="NCBI Taxonomy" id="1114924"/>
    <lineage>
        <taxon>Bacteria</taxon>
        <taxon>Pseudomonadati</taxon>
        <taxon>Pseudomonadota</taxon>
        <taxon>Alphaproteobacteria</taxon>
        <taxon>Rhodobacterales</taxon>
        <taxon>Paracoccaceae</taxon>
        <taxon>Albimonas</taxon>
    </lineage>
</organism>
<dbReference type="EMBL" id="FOQH01000002">
    <property type="protein sequence ID" value="SFH82130.1"/>
    <property type="molecule type" value="Genomic_DNA"/>
</dbReference>
<protein>
    <submittedName>
        <fullName evidence="3">VPLPA-CTERM protein sorting domain-containing protein</fullName>
    </submittedName>
</protein>
<dbReference type="RefSeq" id="WP_177236146.1">
    <property type="nucleotide sequence ID" value="NZ_FOQH01000002.1"/>
</dbReference>
<keyword evidence="1" id="KW-0812">Transmembrane</keyword>
<keyword evidence="1" id="KW-1133">Transmembrane helix</keyword>
<evidence type="ECO:0000256" key="2">
    <source>
        <dbReference type="SAM" id="SignalP"/>
    </source>
</evidence>
<dbReference type="InterPro" id="IPR022472">
    <property type="entry name" value="VPLPA-CTERM"/>
</dbReference>